<name>A0A1X7UJC2_AMPQE</name>
<feature type="region of interest" description="Disordered" evidence="1">
    <location>
        <begin position="36"/>
        <end position="70"/>
    </location>
</feature>
<feature type="compositionally biased region" description="Acidic residues" evidence="1">
    <location>
        <begin position="38"/>
        <end position="50"/>
    </location>
</feature>
<protein>
    <submittedName>
        <fullName evidence="2">Uncharacterized protein</fullName>
    </submittedName>
</protein>
<reference evidence="2" key="1">
    <citation type="submission" date="2017-05" db="UniProtKB">
        <authorList>
            <consortium name="EnsemblMetazoa"/>
        </authorList>
    </citation>
    <scope>IDENTIFICATION</scope>
</reference>
<accession>A0A1X7UJC2</accession>
<evidence type="ECO:0000313" key="2">
    <source>
        <dbReference type="EnsemblMetazoa" id="Aqu2.1.28070_001"/>
    </source>
</evidence>
<organism evidence="2">
    <name type="scientific">Amphimedon queenslandica</name>
    <name type="common">Sponge</name>
    <dbReference type="NCBI Taxonomy" id="400682"/>
    <lineage>
        <taxon>Eukaryota</taxon>
        <taxon>Metazoa</taxon>
        <taxon>Porifera</taxon>
        <taxon>Demospongiae</taxon>
        <taxon>Heteroscleromorpha</taxon>
        <taxon>Haplosclerida</taxon>
        <taxon>Niphatidae</taxon>
        <taxon>Amphimedon</taxon>
    </lineage>
</organism>
<sequence length="144" mass="17009">MESKKRKISLEEDTNEARIKETPAVTGGSFCFNFFDTPNDEESQEMQSDEDTFHTTGQEETTGSFNPSPSIQVQDHQRLFFFHPDDPNLSNRLYDDQNEWAFHRQSVVSELYKDWTEKRRNIKVICTKQRKNGLRKLREKNNSK</sequence>
<evidence type="ECO:0000256" key="1">
    <source>
        <dbReference type="SAM" id="MobiDB-lite"/>
    </source>
</evidence>
<dbReference type="EnsemblMetazoa" id="Aqu2.1.28070_001">
    <property type="protein sequence ID" value="Aqu2.1.28070_001"/>
    <property type="gene ID" value="Aqu2.1.28070"/>
</dbReference>
<proteinExistence type="predicted"/>
<dbReference type="InParanoid" id="A0A1X7UJC2"/>
<feature type="compositionally biased region" description="Polar residues" evidence="1">
    <location>
        <begin position="54"/>
        <end position="70"/>
    </location>
</feature>
<dbReference type="AlphaFoldDB" id="A0A1X7UJC2"/>
<feature type="region of interest" description="Disordered" evidence="1">
    <location>
        <begin position="1"/>
        <end position="22"/>
    </location>
</feature>